<sequence>MRSRIIFTWVLLLICFTSVSSSKDIALFLSDEIVVSRISKMLRELSNVFNVVVRSTDIQERTICTNIPVRFLGSNGQTALIILPSRIQFMQECKRVIQGSVVLAQVLEYGITYGSVFHGEDRIRDGQMQDLIEYLNNITVSRDIVHKVGDRYVGVKEHVSLGDLISVPLWVVIPICSLLVLFICASVVFCIKKPKSAKKLPTKETQKSESVGLSKDSIAEESTMEEENLDQSTSKEIRKENIASDGDGSRGEKKCTSHAPLVIKTRDPLEETRWKGSKARELGDGYKLIYHGTSNRNGVGIILNESFRNSVTAVDRLSDRLMAVKVDTGKVELRVVSAYAPQGGCSKEEKASFWEDLEQYVQSLENEEILLIGGDFNGHVGSRKDGFESCHGGYGYGARNDDGLRILEYAVARFKSHPYRPCRCPRTSARYGLENLPSKRHARTETQRIKWWNLKDRKEAAIRGKSKYKLWWRTRQPEDRGAYLAAKREAKKAVSKAKSDRHKAVYDMLDTREGERAVYRLVRARHLSTLDMEHTKIVKAADETVLRRSGQILERWREYYNLLCDEEFCHPPIPTVPSVEGPVLPITAVEVSAALAKMKSNKATGPDDIPADVWKLLGDRGPMWLATLFNKIVAEGRTPDV</sequence>
<dbReference type="EMBL" id="JAVFWL010000003">
    <property type="protein sequence ID" value="KAK6742267.1"/>
    <property type="molecule type" value="Genomic_DNA"/>
</dbReference>
<accession>A0ABR1CVC4</accession>
<comment type="caution">
    <text evidence="4">The sequence shown here is derived from an EMBL/GenBank/DDBJ whole genome shotgun (WGS) entry which is preliminary data.</text>
</comment>
<keyword evidence="3" id="KW-0732">Signal</keyword>
<name>A0ABR1CVC4_NECAM</name>
<dbReference type="PANTHER" id="PTHR23227">
    <property type="entry name" value="BUCENTAUR RELATED"/>
    <property type="match status" value="1"/>
</dbReference>
<dbReference type="InterPro" id="IPR036691">
    <property type="entry name" value="Endo/exonu/phosph_ase_sf"/>
</dbReference>
<evidence type="ECO:0008006" key="6">
    <source>
        <dbReference type="Google" id="ProtNLM"/>
    </source>
</evidence>
<gene>
    <name evidence="4" type="primary">Necator_chrIII.g10635</name>
    <name evidence="4" type="ORF">RB195_009870</name>
</gene>
<dbReference type="InterPro" id="IPR027124">
    <property type="entry name" value="Swc5/CFDP1/2"/>
</dbReference>
<feature type="signal peptide" evidence="3">
    <location>
        <begin position="1"/>
        <end position="21"/>
    </location>
</feature>
<reference evidence="4 5" key="1">
    <citation type="submission" date="2023-08" db="EMBL/GenBank/DDBJ databases">
        <title>A Necator americanus chromosomal reference genome.</title>
        <authorList>
            <person name="Ilik V."/>
            <person name="Petrzelkova K.J."/>
            <person name="Pardy F."/>
            <person name="Fuh T."/>
            <person name="Niatou-Singa F.S."/>
            <person name="Gouil Q."/>
            <person name="Baker L."/>
            <person name="Ritchie M.E."/>
            <person name="Jex A.R."/>
            <person name="Gazzola D."/>
            <person name="Li H."/>
            <person name="Toshio Fujiwara R."/>
            <person name="Zhan B."/>
            <person name="Aroian R.V."/>
            <person name="Pafco B."/>
            <person name="Schwarz E.M."/>
        </authorList>
    </citation>
    <scope>NUCLEOTIDE SEQUENCE [LARGE SCALE GENOMIC DNA]</scope>
    <source>
        <strain evidence="4 5">Aroian</strain>
        <tissue evidence="4">Whole animal</tissue>
    </source>
</reference>
<dbReference type="PANTHER" id="PTHR23227:SF67">
    <property type="entry name" value="CRANIOFACIAL DEVELOPMENT PROTEIN 2-LIKE"/>
    <property type="match status" value="1"/>
</dbReference>
<keyword evidence="5" id="KW-1185">Reference proteome</keyword>
<proteinExistence type="predicted"/>
<dbReference type="Proteomes" id="UP001303046">
    <property type="component" value="Unassembled WGS sequence"/>
</dbReference>
<evidence type="ECO:0000313" key="4">
    <source>
        <dbReference type="EMBL" id="KAK6742267.1"/>
    </source>
</evidence>
<feature type="compositionally biased region" description="Basic and acidic residues" evidence="1">
    <location>
        <begin position="233"/>
        <end position="255"/>
    </location>
</feature>
<feature type="transmembrane region" description="Helical" evidence="2">
    <location>
        <begin position="169"/>
        <end position="191"/>
    </location>
</feature>
<feature type="chain" id="PRO_5046778850" description="Endonuclease/exonuclease/phosphatase family protein" evidence="3">
    <location>
        <begin position="22"/>
        <end position="641"/>
    </location>
</feature>
<organism evidence="4 5">
    <name type="scientific">Necator americanus</name>
    <name type="common">Human hookworm</name>
    <dbReference type="NCBI Taxonomy" id="51031"/>
    <lineage>
        <taxon>Eukaryota</taxon>
        <taxon>Metazoa</taxon>
        <taxon>Ecdysozoa</taxon>
        <taxon>Nematoda</taxon>
        <taxon>Chromadorea</taxon>
        <taxon>Rhabditida</taxon>
        <taxon>Rhabditina</taxon>
        <taxon>Rhabditomorpha</taxon>
        <taxon>Strongyloidea</taxon>
        <taxon>Ancylostomatidae</taxon>
        <taxon>Bunostominae</taxon>
        <taxon>Necator</taxon>
    </lineage>
</organism>
<feature type="region of interest" description="Disordered" evidence="1">
    <location>
        <begin position="201"/>
        <end position="257"/>
    </location>
</feature>
<evidence type="ECO:0000256" key="1">
    <source>
        <dbReference type="SAM" id="MobiDB-lite"/>
    </source>
</evidence>
<dbReference type="SUPFAM" id="SSF56219">
    <property type="entry name" value="DNase I-like"/>
    <property type="match status" value="1"/>
</dbReference>
<evidence type="ECO:0000256" key="2">
    <source>
        <dbReference type="SAM" id="Phobius"/>
    </source>
</evidence>
<keyword evidence="2" id="KW-0472">Membrane</keyword>
<protein>
    <recommendedName>
        <fullName evidence="6">Endonuclease/exonuclease/phosphatase family protein</fullName>
    </recommendedName>
</protein>
<keyword evidence="2" id="KW-1133">Transmembrane helix</keyword>
<evidence type="ECO:0000256" key="3">
    <source>
        <dbReference type="SAM" id="SignalP"/>
    </source>
</evidence>
<evidence type="ECO:0000313" key="5">
    <source>
        <dbReference type="Proteomes" id="UP001303046"/>
    </source>
</evidence>
<dbReference type="Gene3D" id="3.60.10.10">
    <property type="entry name" value="Endonuclease/exonuclease/phosphatase"/>
    <property type="match status" value="1"/>
</dbReference>
<keyword evidence="2" id="KW-0812">Transmembrane</keyword>